<evidence type="ECO:0000256" key="1">
    <source>
        <dbReference type="SAM" id="SignalP"/>
    </source>
</evidence>
<reference evidence="2" key="5">
    <citation type="journal article" date="2021" name="G3 (Bethesda)">
        <title>Aegilops tauschii genome assembly Aet v5.0 features greater sequence contiguity and improved annotation.</title>
        <authorList>
            <person name="Wang L."/>
            <person name="Zhu T."/>
            <person name="Rodriguez J.C."/>
            <person name="Deal K.R."/>
            <person name="Dubcovsky J."/>
            <person name="McGuire P.E."/>
            <person name="Lux T."/>
            <person name="Spannagl M."/>
            <person name="Mayer K.F.X."/>
            <person name="Baldrich P."/>
            <person name="Meyers B.C."/>
            <person name="Huo N."/>
            <person name="Gu Y.Q."/>
            <person name="Zhou H."/>
            <person name="Devos K.M."/>
            <person name="Bennetzen J.L."/>
            <person name="Unver T."/>
            <person name="Budak H."/>
            <person name="Gulick P.J."/>
            <person name="Galiba G."/>
            <person name="Kalapos B."/>
            <person name="Nelson D.R."/>
            <person name="Li P."/>
            <person name="You F.M."/>
            <person name="Luo M.C."/>
            <person name="Dvorak J."/>
        </authorList>
    </citation>
    <scope>NUCLEOTIDE SEQUENCE [LARGE SCALE GENOMIC DNA]</scope>
    <source>
        <strain evidence="2">cv. AL8/78</strain>
    </source>
</reference>
<accession>A0A453MX68</accession>
<keyword evidence="1" id="KW-0732">Signal</keyword>
<reference evidence="2" key="3">
    <citation type="journal article" date="2017" name="Nature">
        <title>Genome sequence of the progenitor of the wheat D genome Aegilops tauschii.</title>
        <authorList>
            <person name="Luo M.C."/>
            <person name="Gu Y.Q."/>
            <person name="Puiu D."/>
            <person name="Wang H."/>
            <person name="Twardziok S.O."/>
            <person name="Deal K.R."/>
            <person name="Huo N."/>
            <person name="Zhu T."/>
            <person name="Wang L."/>
            <person name="Wang Y."/>
            <person name="McGuire P.E."/>
            <person name="Liu S."/>
            <person name="Long H."/>
            <person name="Ramasamy R.K."/>
            <person name="Rodriguez J.C."/>
            <person name="Van S.L."/>
            <person name="Yuan L."/>
            <person name="Wang Z."/>
            <person name="Xia Z."/>
            <person name="Xiao L."/>
            <person name="Anderson O.D."/>
            <person name="Ouyang S."/>
            <person name="Liang Y."/>
            <person name="Zimin A.V."/>
            <person name="Pertea G."/>
            <person name="Qi P."/>
            <person name="Bennetzen J.L."/>
            <person name="Dai X."/>
            <person name="Dawson M.W."/>
            <person name="Muller H.G."/>
            <person name="Kugler K."/>
            <person name="Rivarola-Duarte L."/>
            <person name="Spannagl M."/>
            <person name="Mayer K.F.X."/>
            <person name="Lu F.H."/>
            <person name="Bevan M.W."/>
            <person name="Leroy P."/>
            <person name="Li P."/>
            <person name="You F.M."/>
            <person name="Sun Q."/>
            <person name="Liu Z."/>
            <person name="Lyons E."/>
            <person name="Wicker T."/>
            <person name="Salzberg S.L."/>
            <person name="Devos K.M."/>
            <person name="Dvorak J."/>
        </authorList>
    </citation>
    <scope>NUCLEOTIDE SEQUENCE [LARGE SCALE GENOMIC DNA]</scope>
    <source>
        <strain evidence="2">cv. AL8/78</strain>
    </source>
</reference>
<evidence type="ECO:0008006" key="4">
    <source>
        <dbReference type="Google" id="ProtNLM"/>
    </source>
</evidence>
<reference evidence="3" key="2">
    <citation type="journal article" date="2017" name="Nat. Plants">
        <title>The Aegilops tauschii genome reveals multiple impacts of transposons.</title>
        <authorList>
            <person name="Zhao G."/>
            <person name="Zou C."/>
            <person name="Li K."/>
            <person name="Wang K."/>
            <person name="Li T."/>
            <person name="Gao L."/>
            <person name="Zhang X."/>
            <person name="Wang H."/>
            <person name="Yang Z."/>
            <person name="Liu X."/>
            <person name="Jiang W."/>
            <person name="Mao L."/>
            <person name="Kong X."/>
            <person name="Jiao Y."/>
            <person name="Jia J."/>
        </authorList>
    </citation>
    <scope>NUCLEOTIDE SEQUENCE [LARGE SCALE GENOMIC DNA]</scope>
    <source>
        <strain evidence="3">cv. AL8/78</strain>
    </source>
</reference>
<reference evidence="2" key="4">
    <citation type="submission" date="2019-03" db="UniProtKB">
        <authorList>
            <consortium name="EnsemblPlants"/>
        </authorList>
    </citation>
    <scope>IDENTIFICATION</scope>
</reference>
<sequence length="82" mass="9607">ASHQPNRPHLFLTLMHLAPMARGPCLLPSFPVCTIIHCNTRARIHRRHLYFFRSLFSDAVRDMTCIASSTPLPRTRKRRWAR</sequence>
<evidence type="ECO:0000313" key="3">
    <source>
        <dbReference type="Proteomes" id="UP000015105"/>
    </source>
</evidence>
<reference evidence="3" key="1">
    <citation type="journal article" date="2014" name="Science">
        <title>Ancient hybridizations among the ancestral genomes of bread wheat.</title>
        <authorList>
            <consortium name="International Wheat Genome Sequencing Consortium,"/>
            <person name="Marcussen T."/>
            <person name="Sandve S.R."/>
            <person name="Heier L."/>
            <person name="Spannagl M."/>
            <person name="Pfeifer M."/>
            <person name="Jakobsen K.S."/>
            <person name="Wulff B.B."/>
            <person name="Steuernagel B."/>
            <person name="Mayer K.F."/>
            <person name="Olsen O.A."/>
        </authorList>
    </citation>
    <scope>NUCLEOTIDE SEQUENCE [LARGE SCALE GENOMIC DNA]</scope>
    <source>
        <strain evidence="3">cv. AL8/78</strain>
    </source>
</reference>
<organism evidence="2 3">
    <name type="scientific">Aegilops tauschii subsp. strangulata</name>
    <name type="common">Goatgrass</name>
    <dbReference type="NCBI Taxonomy" id="200361"/>
    <lineage>
        <taxon>Eukaryota</taxon>
        <taxon>Viridiplantae</taxon>
        <taxon>Streptophyta</taxon>
        <taxon>Embryophyta</taxon>
        <taxon>Tracheophyta</taxon>
        <taxon>Spermatophyta</taxon>
        <taxon>Magnoliopsida</taxon>
        <taxon>Liliopsida</taxon>
        <taxon>Poales</taxon>
        <taxon>Poaceae</taxon>
        <taxon>BOP clade</taxon>
        <taxon>Pooideae</taxon>
        <taxon>Triticodae</taxon>
        <taxon>Triticeae</taxon>
        <taxon>Triticinae</taxon>
        <taxon>Aegilops</taxon>
    </lineage>
</organism>
<dbReference type="AlphaFoldDB" id="A0A453MX68"/>
<feature type="signal peptide" evidence="1">
    <location>
        <begin position="1"/>
        <end position="23"/>
    </location>
</feature>
<keyword evidence="3" id="KW-1185">Reference proteome</keyword>
<proteinExistence type="predicted"/>
<feature type="chain" id="PRO_5019302718" description="Secreted protein" evidence="1">
    <location>
        <begin position="24"/>
        <end position="82"/>
    </location>
</feature>
<dbReference type="Gramene" id="AET6Gv20131300.8">
    <property type="protein sequence ID" value="AET6Gv20131300.8"/>
    <property type="gene ID" value="AET6Gv20131300"/>
</dbReference>
<name>A0A453MX68_AEGTS</name>
<evidence type="ECO:0000313" key="2">
    <source>
        <dbReference type="EnsemblPlants" id="AET6Gv20131300.8"/>
    </source>
</evidence>
<dbReference type="EnsemblPlants" id="AET6Gv20131300.8">
    <property type="protein sequence ID" value="AET6Gv20131300.8"/>
    <property type="gene ID" value="AET6Gv20131300"/>
</dbReference>
<protein>
    <recommendedName>
        <fullName evidence="4">Secreted protein</fullName>
    </recommendedName>
</protein>
<dbReference type="Proteomes" id="UP000015105">
    <property type="component" value="Chromosome 6D"/>
</dbReference>